<sequence>MCLLTSVICCKPPDETNYANELEDCLSAEDVQLLNRLTADFEDYIIAVYDTDRISAYKQYLKEVKEMKIGSDFFESLRFVRDLQRLRESDFFKNSRAKLSIIEGYYAKDKKDTLLSSLPDISEGSIDEIRDEAYDHMTAYDPKGVYIQCLKKKNDHDLIALYLEKLTNGLVIIPTISAGALYDTLSNDDYSQDLIRVFIAMNIHYEMMIMLGEEDVQD</sequence>
<comment type="caution">
    <text evidence="1">The sequence shown here is derived from an EMBL/GenBank/DDBJ whole genome shotgun (WGS) entry which is preliminary data.</text>
</comment>
<evidence type="ECO:0000313" key="2">
    <source>
        <dbReference type="Proteomes" id="UP001500459"/>
    </source>
</evidence>
<accession>A0ABP6USQ8</accession>
<gene>
    <name evidence="1" type="ORF">GCM10022393_39270</name>
</gene>
<dbReference type="EMBL" id="BAABCW010000025">
    <property type="protein sequence ID" value="GAA3521074.1"/>
    <property type="molecule type" value="Genomic_DNA"/>
</dbReference>
<dbReference type="Proteomes" id="UP001500459">
    <property type="component" value="Unassembled WGS sequence"/>
</dbReference>
<keyword evidence="2" id="KW-1185">Reference proteome</keyword>
<proteinExistence type="predicted"/>
<evidence type="ECO:0000313" key="1">
    <source>
        <dbReference type="EMBL" id="GAA3521074.1"/>
    </source>
</evidence>
<evidence type="ECO:0008006" key="3">
    <source>
        <dbReference type="Google" id="ProtNLM"/>
    </source>
</evidence>
<organism evidence="1 2">
    <name type="scientific">Aquimarina addita</name>
    <dbReference type="NCBI Taxonomy" id="870485"/>
    <lineage>
        <taxon>Bacteria</taxon>
        <taxon>Pseudomonadati</taxon>
        <taxon>Bacteroidota</taxon>
        <taxon>Flavobacteriia</taxon>
        <taxon>Flavobacteriales</taxon>
        <taxon>Flavobacteriaceae</taxon>
        <taxon>Aquimarina</taxon>
    </lineage>
</organism>
<reference evidence="2" key="1">
    <citation type="journal article" date="2019" name="Int. J. Syst. Evol. Microbiol.">
        <title>The Global Catalogue of Microorganisms (GCM) 10K type strain sequencing project: providing services to taxonomists for standard genome sequencing and annotation.</title>
        <authorList>
            <consortium name="The Broad Institute Genomics Platform"/>
            <consortium name="The Broad Institute Genome Sequencing Center for Infectious Disease"/>
            <person name="Wu L."/>
            <person name="Ma J."/>
        </authorList>
    </citation>
    <scope>NUCLEOTIDE SEQUENCE [LARGE SCALE GENOMIC DNA]</scope>
    <source>
        <strain evidence="2">JCM 17106</strain>
    </source>
</reference>
<name>A0ABP6USQ8_9FLAO</name>
<dbReference type="RefSeq" id="WP_344930379.1">
    <property type="nucleotide sequence ID" value="NZ_BAABCW010000025.1"/>
</dbReference>
<protein>
    <recommendedName>
        <fullName evidence="3">DUF4919 domain-containing protein</fullName>
    </recommendedName>
</protein>